<keyword evidence="3" id="KW-0472">Membrane</keyword>
<evidence type="ECO:0000256" key="1">
    <source>
        <dbReference type="ARBA" id="ARBA00004167"/>
    </source>
</evidence>
<feature type="region of interest" description="Disordered" evidence="5">
    <location>
        <begin position="88"/>
        <end position="110"/>
    </location>
</feature>
<keyword evidence="3" id="KW-1133">Transmembrane helix</keyword>
<dbReference type="CDD" id="cd11304">
    <property type="entry name" value="Cadherin_repeat"/>
    <property type="match status" value="10"/>
</dbReference>
<keyword evidence="4" id="KW-0325">Glycoprotein</keyword>
<dbReference type="GO" id="GO:0007156">
    <property type="term" value="P:homophilic cell adhesion via plasma membrane adhesion molecules"/>
    <property type="evidence" value="ECO:0007669"/>
    <property type="project" value="InterPro"/>
</dbReference>
<evidence type="ECO:0000259" key="6">
    <source>
        <dbReference type="PROSITE" id="PS50268"/>
    </source>
</evidence>
<dbReference type="Proteomes" id="UP000576645">
    <property type="component" value="Unassembled WGS sequence"/>
</dbReference>
<evidence type="ECO:0000256" key="3">
    <source>
        <dbReference type="ARBA" id="ARBA00022989"/>
    </source>
</evidence>
<dbReference type="InterPro" id="IPR002126">
    <property type="entry name" value="Cadherin-like_dom"/>
</dbReference>
<dbReference type="InterPro" id="IPR015919">
    <property type="entry name" value="Cadherin-like_sf"/>
</dbReference>
<name>A0AAP7DD28_9VIBR</name>
<dbReference type="SUPFAM" id="SSF49313">
    <property type="entry name" value="Cadherin-like"/>
    <property type="match status" value="10"/>
</dbReference>
<feature type="domain" description="Cadherin" evidence="6">
    <location>
        <begin position="386"/>
        <end position="500"/>
    </location>
</feature>
<dbReference type="PANTHER" id="PTHR24028">
    <property type="entry name" value="CADHERIN-87A"/>
    <property type="match status" value="1"/>
</dbReference>
<organism evidence="7 8">
    <name type="scientific">Vibrio coralliilyticus</name>
    <dbReference type="NCBI Taxonomy" id="190893"/>
    <lineage>
        <taxon>Bacteria</taxon>
        <taxon>Pseudomonadati</taxon>
        <taxon>Pseudomonadota</taxon>
        <taxon>Gammaproteobacteria</taxon>
        <taxon>Vibrionales</taxon>
        <taxon>Vibrionaceae</taxon>
        <taxon>Vibrio</taxon>
    </lineage>
</organism>
<reference evidence="7 8" key="1">
    <citation type="submission" date="2019-09" db="EMBL/GenBank/DDBJ databases">
        <title>Draft genome sequencing and comparative genomics of hatchery-associated Vibrios.</title>
        <authorList>
            <person name="Kehlet-Delgado H."/>
            <person name="Mueller R.S."/>
        </authorList>
    </citation>
    <scope>NUCLEOTIDE SEQUENCE [LARGE SCALE GENOMIC DNA]</scope>
    <source>
        <strain evidence="7 8">09-121-3</strain>
    </source>
</reference>
<evidence type="ECO:0000313" key="8">
    <source>
        <dbReference type="Proteomes" id="UP000576645"/>
    </source>
</evidence>
<feature type="domain" description="Cadherin" evidence="6">
    <location>
        <begin position="267"/>
        <end position="381"/>
    </location>
</feature>
<feature type="domain" description="Cadherin" evidence="6">
    <location>
        <begin position="625"/>
        <end position="739"/>
    </location>
</feature>
<feature type="domain" description="Cadherin" evidence="6">
    <location>
        <begin position="1342"/>
        <end position="1455"/>
    </location>
</feature>
<dbReference type="SMART" id="SM00112">
    <property type="entry name" value="CA"/>
    <property type="match status" value="10"/>
</dbReference>
<feature type="domain" description="Cadherin" evidence="6">
    <location>
        <begin position="1224"/>
        <end position="1338"/>
    </location>
</feature>
<dbReference type="RefSeq" id="WP_171352734.1">
    <property type="nucleotide sequence ID" value="NZ_VTXP01000005.1"/>
</dbReference>
<keyword evidence="2" id="KW-0812">Transmembrane</keyword>
<evidence type="ECO:0000256" key="4">
    <source>
        <dbReference type="ARBA" id="ARBA00023180"/>
    </source>
</evidence>
<dbReference type="InterPro" id="IPR010221">
    <property type="entry name" value="VCBS_dom"/>
</dbReference>
<dbReference type="InterPro" id="IPR050174">
    <property type="entry name" value="Protocadherin/Cadherin-CA"/>
</dbReference>
<dbReference type="GO" id="GO:0005886">
    <property type="term" value="C:plasma membrane"/>
    <property type="evidence" value="ECO:0007669"/>
    <property type="project" value="TreeGrafter"/>
</dbReference>
<gene>
    <name evidence="7" type="ORF">F0238_12100</name>
</gene>
<dbReference type="Pfam" id="PF00028">
    <property type="entry name" value="Cadherin"/>
    <property type="match status" value="1"/>
</dbReference>
<dbReference type="EMBL" id="VTXP01000005">
    <property type="protein sequence ID" value="NOJ23469.1"/>
    <property type="molecule type" value="Genomic_DNA"/>
</dbReference>
<evidence type="ECO:0000256" key="5">
    <source>
        <dbReference type="SAM" id="MobiDB-lite"/>
    </source>
</evidence>
<sequence length="1892" mass="201850">MNAKTLAPFLMANTTVVIDINGQLRELIPGEVPGPGEVIVVVGQGATAATDIDAQLVTDDGETFDINLDNEIASIFEQIEQGVDPTQNEDFATAAGGQNGSSPTGSGDIERTGAETLAETEFDTSGLESQGLSETQSLTLLDVVAQAIFVGDDSVTVFETDAAWVVNGSIEATETDVPTFIVQEDVAGENGTFSIDADGNWTYVANSAFDELNIGDSLVDVFPIESADGTVGSVTVTINGTNDLPQFVATNDIQTQSDGDVSTFAFEDGVYSFDIPENSLSGAVLGQVAAVDPDNDVLIFSISTNIQNGEGEDLFQIDPDTGEISLTDAGAASYVNDFELLENAHQIVVTVTEGDGIGEPQSVDVDVFFNELNEDDNEPIFEGTDEGGEYSFQYNENSLDEDVIGTVSANDGDGENVTYSIKTNVLNESDEPLFEIDSATGEISLTVAGVAAFTNDFELEANIHEIIVTATEDDGLGTIKSTDVTVNLEELDLDDNAPVFADTDESGEYNFEYNENSVDADVLGTVSASDADGENITFSISANVFNDADEPLFEIDSISGEISLTAAGVAAFTNDYELAANEHSITITATEDEGFGEVKATDVTVNLSELNLDDNAPVFYDGEEPTESYAFSYNENSADGDVLGTVVAIDADGENVTYSITTNVLNDADEPLFEVDANSGEISLTAAGVTAFTNDYELAANVHNIVVTATEDEGLGEVKTTDVPVQLTELNLDDNAPVFYDGEEPTESYAFSYNENSADGHVLGTVVAIDADGENVTYSITTNVLNDADEPLFEVDANSGEISLTAAGVAAFTNDYELAANVHNIVVTATEDEGLGEVKTTDVPVQLTELNLDDNAPVFYDGEEPTESYAFSYNENSADGDVLGTVVAIDADGENVTYSITTNVLNDADEPLFEIDANSGEISLTAAGVAAFTNDYELAANVHNIVVTATEDEGLGEVKTTDVPVQLTELNLDDNAPVFYDGEEPTESYAFSYNENSADGDVLGTVLAIDADGENVTYSITTNVLNDADEPLFEIDANSGEISLTAAGVAAFTNDYELAANVHNIVVTATEDEGLGEVKTTDVPVQLTELNLDDNAPVFYDGEEPTESYAFSYNENSADGDVLGTVVAIDADGENVTYSITTNVLNDADEPLFEIDANSGEISLTAAGVAAFTNDYELAANVHNIVVTATEDEGLGEVKTTDVPVQLTELNLDDNEPVFQNTNEQDEYYFSYDENSTDAYVIGTVSATDADGEAITYSIKTNVFNDADEALFEIDSGTGEISLTVAGVIAFTNDYELATNVHNLVVTATEVAGLGEVKATDVNVTLEEINLDDNAPVFDPNDGDQYSFSYFENNNDEYVIGTVSATDADGEAVTYSIKTNVFNDSNEPLFVINPSSGAISLTSAGVLAFTNNFEALANVHNLVITATEVDGFGTQKATDIDVVLSELNVNEIPVAEDFDVDAGDAIIVPIVFDSDDEALDHISDEDDDFNDVQLNVMITSLPQYGTLLYTDEFGETRVLTEADLHSIGDAVDIDKLFNPDNITYVPGVGDPFEIGYSGDSEDIVLDEDGFYNWGEYVSDTERLITLDNGNTIGISITDNNDKPLKQYTGGVPHVGWGIGDTDGNGMNNQETLIIDFSENPLDVVTFGLDGMGAEFNTNSDVYVEVTYTFEDGTTHVEQYQKDEGDVGNSQILYDFSYSSPDNPIVQMELSSTGGNWELRYISGTQDITEDVTFDYVAVDSDLAVSNEATVTIDVSDSPEYEVLSAEQGDELTSQLGNQMMLGDSDDNVFTWLDSTLDSGTDVVDNFELGSDLIDLTDILDDDDNVEVADLIDKIEVTVDEDDVVLTVTDEGKEQTIVMEGVTSSFEDAGLIVNDAITDEFNMLTQILKTDAA</sequence>
<accession>A0AAP7DD28</accession>
<dbReference type="Gene3D" id="2.60.40.10">
    <property type="entry name" value="Immunoglobulins"/>
    <property type="match status" value="1"/>
</dbReference>
<feature type="domain" description="Cadherin" evidence="6">
    <location>
        <begin position="745"/>
        <end position="859"/>
    </location>
</feature>
<dbReference type="InterPro" id="IPR013783">
    <property type="entry name" value="Ig-like_fold"/>
</dbReference>
<comment type="subcellular location">
    <subcellularLocation>
        <location evidence="1">Membrane</location>
        <topology evidence="1">Single-pass membrane protein</topology>
    </subcellularLocation>
</comment>
<feature type="domain" description="Cadherin" evidence="6">
    <location>
        <begin position="505"/>
        <end position="619"/>
    </location>
</feature>
<dbReference type="PROSITE" id="PS50268">
    <property type="entry name" value="CADHERIN_2"/>
    <property type="match status" value="10"/>
</dbReference>
<dbReference type="Gene3D" id="2.60.40.60">
    <property type="entry name" value="Cadherins"/>
    <property type="match status" value="10"/>
</dbReference>
<evidence type="ECO:0000313" key="7">
    <source>
        <dbReference type="EMBL" id="NOJ23469.1"/>
    </source>
</evidence>
<dbReference type="GO" id="GO:0005509">
    <property type="term" value="F:calcium ion binding"/>
    <property type="evidence" value="ECO:0007669"/>
    <property type="project" value="InterPro"/>
</dbReference>
<feature type="domain" description="Cadherin" evidence="6">
    <location>
        <begin position="985"/>
        <end position="1099"/>
    </location>
</feature>
<feature type="domain" description="Cadherin" evidence="6">
    <location>
        <begin position="1105"/>
        <end position="1219"/>
    </location>
</feature>
<dbReference type="NCBIfam" id="TIGR01965">
    <property type="entry name" value="VCBS_repeat"/>
    <property type="match status" value="1"/>
</dbReference>
<dbReference type="PANTHER" id="PTHR24028:SF328">
    <property type="entry name" value="CADHERIN-3"/>
    <property type="match status" value="1"/>
</dbReference>
<dbReference type="PRINTS" id="PR00205">
    <property type="entry name" value="CADHERIN"/>
</dbReference>
<comment type="caution">
    <text evidence="7">The sequence shown here is derived from an EMBL/GenBank/DDBJ whole genome shotgun (WGS) entry which is preliminary data.</text>
</comment>
<proteinExistence type="predicted"/>
<feature type="domain" description="Cadherin" evidence="6">
    <location>
        <begin position="865"/>
        <end position="979"/>
    </location>
</feature>
<protein>
    <submittedName>
        <fullName evidence="7">Cadherin repeat domain-containing protein</fullName>
    </submittedName>
</protein>
<evidence type="ECO:0000256" key="2">
    <source>
        <dbReference type="ARBA" id="ARBA00022692"/>
    </source>
</evidence>